<dbReference type="Gramene" id="ONIVA12G17240.1">
    <property type="protein sequence ID" value="ONIVA12G17240.1"/>
    <property type="gene ID" value="ONIVA12G17240"/>
</dbReference>
<evidence type="ECO:0000259" key="17">
    <source>
        <dbReference type="PROSITE" id="PS50011"/>
    </source>
</evidence>
<sequence length="620" mass="67495">MASDLVIFLLFLAVAGPLCETAVGDDTDLNLPSWPNCSSSNNYTGDSQYKKNLDQLLSTLSTSAAVGGWFNTTSVGTGADKVFGLIMCYADCNATECQECLASAPAGIMQVCPGSRTADANYDACLLRYSDKSFFSELTYGADPTIAWNVYVRPYVENMTTMNDMRRQLMSQLAERAGDTKLRLDNGSLPYVDSKLGTSAMYWLAQCTRDLAASECRRCLSGYVDGLSDTFPNTSGGANKGYSCYLRYQLWPIHITLPPPPSPRPSQPPSSPASPSSPPPSVSIGLVAGSTVGAVLFVVVLGVSIWLLLRRRRKHAGGRTMEQEMDEATSSTMRPMTLRRALDPNGFATASSPSPPTASPTSTSSGKAVSVYRGFLKELNLDVAIKRVSKSSKQGRKEYASEVRIISRLRHRNLVQLIGWCHGGGELLVVYELMPNAGLDIHLYSANASSLPWPLRHEIVLGVGSALLYLQEGWEQCVVHRDIKPSNIMLDAAFNAKLGDFGLARLIDHGRGSHTTVIAGTMGYMDPECMLTGRANTESDIYSFGIVLLEIACGRPPVMAPEHQAEKGQDMIHLVQWVWDLYGKGRILDAADHQLDGEFDGDEMERVMVVGLWQLGLTEV</sequence>
<evidence type="ECO:0000256" key="1">
    <source>
        <dbReference type="ARBA" id="ARBA00004251"/>
    </source>
</evidence>
<reference evidence="19" key="2">
    <citation type="submission" date="2018-04" db="EMBL/GenBank/DDBJ databases">
        <title>OnivRS2 (Oryza nivara Reference Sequence Version 2).</title>
        <authorList>
            <person name="Zhang J."/>
            <person name="Kudrna D."/>
            <person name="Lee S."/>
            <person name="Talag J."/>
            <person name="Rajasekar S."/>
            <person name="Welchert J."/>
            <person name="Hsing Y.-I."/>
            <person name="Wing R.A."/>
        </authorList>
    </citation>
    <scope>NUCLEOTIDE SEQUENCE [LARGE SCALE GENOMIC DNA]</scope>
    <source>
        <strain evidence="19">SL10</strain>
    </source>
</reference>
<keyword evidence="4" id="KW-1003">Cell membrane</keyword>
<dbReference type="Gene3D" id="3.30.430.20">
    <property type="entry name" value="Gnk2 domain, C-X8-C-X2-C motif"/>
    <property type="match status" value="2"/>
</dbReference>
<evidence type="ECO:0000256" key="10">
    <source>
        <dbReference type="ARBA" id="ARBA00022989"/>
    </source>
</evidence>
<dbReference type="InterPro" id="IPR000719">
    <property type="entry name" value="Prot_kinase_dom"/>
</dbReference>
<feature type="domain" description="Gnk2-homologous" evidence="18">
    <location>
        <begin position="30"/>
        <end position="134"/>
    </location>
</feature>
<evidence type="ECO:0000313" key="19">
    <source>
        <dbReference type="EnsemblPlants" id="ONIVA12G17240.1"/>
    </source>
</evidence>
<organism evidence="19">
    <name type="scientific">Oryza nivara</name>
    <name type="common">Indian wild rice</name>
    <name type="synonym">Oryza sativa f. spontanea</name>
    <dbReference type="NCBI Taxonomy" id="4536"/>
    <lineage>
        <taxon>Eukaryota</taxon>
        <taxon>Viridiplantae</taxon>
        <taxon>Streptophyta</taxon>
        <taxon>Embryophyta</taxon>
        <taxon>Tracheophyta</taxon>
        <taxon>Spermatophyta</taxon>
        <taxon>Magnoliopsida</taxon>
        <taxon>Liliopsida</taxon>
        <taxon>Poales</taxon>
        <taxon>Poaceae</taxon>
        <taxon>BOP clade</taxon>
        <taxon>Oryzoideae</taxon>
        <taxon>Oryzeae</taxon>
        <taxon>Oryzinae</taxon>
        <taxon>Oryza</taxon>
    </lineage>
</organism>
<dbReference type="SUPFAM" id="SSF56112">
    <property type="entry name" value="Protein kinase-like (PK-like)"/>
    <property type="match status" value="1"/>
</dbReference>
<dbReference type="Proteomes" id="UP000006591">
    <property type="component" value="Chromosome 12"/>
</dbReference>
<dbReference type="PANTHER" id="PTHR27007">
    <property type="match status" value="1"/>
</dbReference>
<dbReference type="PROSITE" id="PS51473">
    <property type="entry name" value="GNK2"/>
    <property type="match status" value="2"/>
</dbReference>
<evidence type="ECO:0000259" key="18">
    <source>
        <dbReference type="PROSITE" id="PS51473"/>
    </source>
</evidence>
<dbReference type="InterPro" id="IPR038408">
    <property type="entry name" value="GNK2_sf"/>
</dbReference>
<feature type="domain" description="Gnk2-homologous" evidence="18">
    <location>
        <begin position="144"/>
        <end position="253"/>
    </location>
</feature>
<dbReference type="GO" id="GO:0004672">
    <property type="term" value="F:protein kinase activity"/>
    <property type="evidence" value="ECO:0007669"/>
    <property type="project" value="InterPro"/>
</dbReference>
<dbReference type="STRING" id="4536.A0A0E0JC82"/>
<dbReference type="CDD" id="cd23509">
    <property type="entry name" value="Gnk2-like"/>
    <property type="match status" value="2"/>
</dbReference>
<dbReference type="PROSITE" id="PS50011">
    <property type="entry name" value="PROTEIN_KINASE_DOM"/>
    <property type="match status" value="1"/>
</dbReference>
<dbReference type="GO" id="GO:0005886">
    <property type="term" value="C:plasma membrane"/>
    <property type="evidence" value="ECO:0007669"/>
    <property type="project" value="UniProtKB-SubCell"/>
</dbReference>
<evidence type="ECO:0000256" key="11">
    <source>
        <dbReference type="ARBA" id="ARBA00023136"/>
    </source>
</evidence>
<evidence type="ECO:0000256" key="3">
    <source>
        <dbReference type="ARBA" id="ARBA00010217"/>
    </source>
</evidence>
<dbReference type="GO" id="GO:0005524">
    <property type="term" value="F:ATP binding"/>
    <property type="evidence" value="ECO:0007669"/>
    <property type="project" value="UniProtKB-KW"/>
</dbReference>
<name>A0A0E0JC82_ORYNI</name>
<evidence type="ECO:0000256" key="9">
    <source>
        <dbReference type="ARBA" id="ARBA00022840"/>
    </source>
</evidence>
<proteinExistence type="inferred from homology"/>
<dbReference type="EnsemblPlants" id="ONIVA12G17240.1">
    <property type="protein sequence ID" value="ONIVA12G17240.1"/>
    <property type="gene ID" value="ONIVA12G17240"/>
</dbReference>
<keyword evidence="11 15" id="KW-0472">Membrane</keyword>
<dbReference type="InterPro" id="IPR002902">
    <property type="entry name" value="GNK2"/>
</dbReference>
<dbReference type="Gene3D" id="1.10.510.10">
    <property type="entry name" value="Transferase(Phosphotransferase) domain 1"/>
    <property type="match status" value="1"/>
</dbReference>
<feature type="chain" id="PRO_5002363741" description="Protein kinase domain-containing protein" evidence="16">
    <location>
        <begin position="25"/>
        <end position="620"/>
    </location>
</feature>
<dbReference type="Pfam" id="PF01657">
    <property type="entry name" value="Stress-antifung"/>
    <property type="match status" value="2"/>
</dbReference>
<keyword evidence="10 15" id="KW-1133">Transmembrane helix</keyword>
<feature type="domain" description="Protein kinase" evidence="17">
    <location>
        <begin position="357"/>
        <end position="620"/>
    </location>
</feature>
<evidence type="ECO:0000256" key="2">
    <source>
        <dbReference type="ARBA" id="ARBA00008536"/>
    </source>
</evidence>
<comment type="similarity">
    <text evidence="2">In the N-terminal section; belongs to the leguminous lectin family.</text>
</comment>
<accession>A0A0E0JC82</accession>
<keyword evidence="13" id="KW-0325">Glycoprotein</keyword>
<dbReference type="InterPro" id="IPR011009">
    <property type="entry name" value="Kinase-like_dom_sf"/>
</dbReference>
<dbReference type="FunFam" id="3.30.430.20:FF:000016">
    <property type="entry name" value="Cysteine-rich receptor-like protein kinase 10"/>
    <property type="match status" value="1"/>
</dbReference>
<dbReference type="GO" id="GO:0002229">
    <property type="term" value="P:defense response to oomycetes"/>
    <property type="evidence" value="ECO:0007669"/>
    <property type="project" value="UniProtKB-ARBA"/>
</dbReference>
<evidence type="ECO:0000256" key="16">
    <source>
        <dbReference type="SAM" id="SignalP"/>
    </source>
</evidence>
<evidence type="ECO:0000256" key="12">
    <source>
        <dbReference type="ARBA" id="ARBA00023170"/>
    </source>
</evidence>
<dbReference type="HOGENOM" id="CLU_000288_35_7_1"/>
<feature type="signal peptide" evidence="16">
    <location>
        <begin position="1"/>
        <end position="24"/>
    </location>
</feature>
<dbReference type="InterPro" id="IPR050528">
    <property type="entry name" value="L-type_Lectin-RKs"/>
</dbReference>
<keyword evidence="20" id="KW-1185">Reference proteome</keyword>
<dbReference type="SMART" id="SM00220">
    <property type="entry name" value="S_TKc"/>
    <property type="match status" value="1"/>
</dbReference>
<dbReference type="FunFam" id="3.30.430.20:FF:000024">
    <property type="entry name" value="L-type lectin-domain containing receptor kinase IX.1"/>
    <property type="match status" value="1"/>
</dbReference>
<dbReference type="FunFam" id="1.10.510.10:FF:000240">
    <property type="entry name" value="Lectin-domain containing receptor kinase A4.3"/>
    <property type="match status" value="1"/>
</dbReference>
<comment type="subcellular location">
    <subcellularLocation>
        <location evidence="1">Cell membrane</location>
        <topology evidence="1">Single-pass type I membrane protein</topology>
    </subcellularLocation>
</comment>
<feature type="transmembrane region" description="Helical" evidence="15">
    <location>
        <begin position="284"/>
        <end position="309"/>
    </location>
</feature>
<evidence type="ECO:0008006" key="21">
    <source>
        <dbReference type="Google" id="ProtNLM"/>
    </source>
</evidence>
<evidence type="ECO:0000256" key="8">
    <source>
        <dbReference type="ARBA" id="ARBA00022741"/>
    </source>
</evidence>
<keyword evidence="6 16" id="KW-0732">Signal</keyword>
<evidence type="ECO:0000256" key="4">
    <source>
        <dbReference type="ARBA" id="ARBA00022475"/>
    </source>
</evidence>
<evidence type="ECO:0000256" key="14">
    <source>
        <dbReference type="SAM" id="MobiDB-lite"/>
    </source>
</evidence>
<evidence type="ECO:0000256" key="15">
    <source>
        <dbReference type="SAM" id="Phobius"/>
    </source>
</evidence>
<dbReference type="Pfam" id="PF00069">
    <property type="entry name" value="Pkinase"/>
    <property type="match status" value="1"/>
</dbReference>
<comment type="similarity">
    <text evidence="3">In the C-terminal section; belongs to the protein kinase superfamily. Ser/Thr protein kinase family.</text>
</comment>
<evidence type="ECO:0000313" key="20">
    <source>
        <dbReference type="Proteomes" id="UP000006591"/>
    </source>
</evidence>
<feature type="region of interest" description="Disordered" evidence="14">
    <location>
        <begin position="257"/>
        <end position="281"/>
    </location>
</feature>
<dbReference type="InterPro" id="IPR008271">
    <property type="entry name" value="Ser/Thr_kinase_AS"/>
</dbReference>
<keyword evidence="5 15" id="KW-0812">Transmembrane</keyword>
<keyword evidence="8" id="KW-0547">Nucleotide-binding</keyword>
<dbReference type="CDD" id="cd12087">
    <property type="entry name" value="TM_EGFR-like"/>
    <property type="match status" value="1"/>
</dbReference>
<evidence type="ECO:0000256" key="13">
    <source>
        <dbReference type="ARBA" id="ARBA00023180"/>
    </source>
</evidence>
<dbReference type="Gene3D" id="3.30.200.20">
    <property type="entry name" value="Phosphorylase Kinase, domain 1"/>
    <property type="match status" value="1"/>
</dbReference>
<protein>
    <recommendedName>
        <fullName evidence="21">Protein kinase domain-containing protein</fullName>
    </recommendedName>
</protein>
<keyword evidence="12" id="KW-0675">Receptor</keyword>
<feature type="region of interest" description="Disordered" evidence="14">
    <location>
        <begin position="344"/>
        <end position="366"/>
    </location>
</feature>
<evidence type="ECO:0000256" key="7">
    <source>
        <dbReference type="ARBA" id="ARBA00022737"/>
    </source>
</evidence>
<dbReference type="OMA" id="LYLNQEW"/>
<keyword evidence="9" id="KW-0067">ATP-binding</keyword>
<reference evidence="19" key="1">
    <citation type="submission" date="2015-04" db="UniProtKB">
        <authorList>
            <consortium name="EnsemblPlants"/>
        </authorList>
    </citation>
    <scope>IDENTIFICATION</scope>
    <source>
        <strain evidence="19">SL10</strain>
    </source>
</reference>
<dbReference type="eggNOG" id="ENOG502QTX3">
    <property type="taxonomic scope" value="Eukaryota"/>
</dbReference>
<dbReference type="PROSITE" id="PS00108">
    <property type="entry name" value="PROTEIN_KINASE_ST"/>
    <property type="match status" value="1"/>
</dbReference>
<evidence type="ECO:0000256" key="5">
    <source>
        <dbReference type="ARBA" id="ARBA00022692"/>
    </source>
</evidence>
<evidence type="ECO:0000256" key="6">
    <source>
        <dbReference type="ARBA" id="ARBA00022729"/>
    </source>
</evidence>
<keyword evidence="7" id="KW-0677">Repeat</keyword>
<dbReference type="AlphaFoldDB" id="A0A0E0JC82"/>